<proteinExistence type="predicted"/>
<name>A0ABS6G5Y8_9FIRM</name>
<evidence type="ECO:0000313" key="2">
    <source>
        <dbReference type="Proteomes" id="UP000779508"/>
    </source>
</evidence>
<organism evidence="1 2">
    <name type="scientific">Alkaliphilus flagellatus</name>
    <dbReference type="NCBI Taxonomy" id="2841507"/>
    <lineage>
        <taxon>Bacteria</taxon>
        <taxon>Bacillati</taxon>
        <taxon>Bacillota</taxon>
        <taxon>Clostridia</taxon>
        <taxon>Peptostreptococcales</taxon>
        <taxon>Natronincolaceae</taxon>
        <taxon>Alkaliphilus</taxon>
    </lineage>
</organism>
<keyword evidence="2" id="KW-1185">Reference proteome</keyword>
<comment type="caution">
    <text evidence="1">The sequence shown here is derived from an EMBL/GenBank/DDBJ whole genome shotgun (WGS) entry which is preliminary data.</text>
</comment>
<evidence type="ECO:0000313" key="1">
    <source>
        <dbReference type="EMBL" id="MBU5677905.1"/>
    </source>
</evidence>
<dbReference type="RefSeq" id="WP_216419005.1">
    <property type="nucleotide sequence ID" value="NZ_JAHLQK010000006.1"/>
</dbReference>
<protein>
    <submittedName>
        <fullName evidence="1">Uncharacterized protein</fullName>
    </submittedName>
</protein>
<sequence>MIKFKNKIDGSVFFVEPNTIQFTVLNNDSNYEVIEEELEEKKETTKKKAAK</sequence>
<reference evidence="1 2" key="1">
    <citation type="submission" date="2021-06" db="EMBL/GenBank/DDBJ databases">
        <authorList>
            <person name="Sun Q."/>
            <person name="Li D."/>
        </authorList>
    </citation>
    <scope>NUCLEOTIDE SEQUENCE [LARGE SCALE GENOMIC DNA]</scope>
    <source>
        <strain evidence="1 2">MSJ-5</strain>
    </source>
</reference>
<accession>A0ABS6G5Y8</accession>
<dbReference type="Proteomes" id="UP000779508">
    <property type="component" value="Unassembled WGS sequence"/>
</dbReference>
<dbReference type="EMBL" id="JAHLQK010000006">
    <property type="protein sequence ID" value="MBU5677905.1"/>
    <property type="molecule type" value="Genomic_DNA"/>
</dbReference>
<gene>
    <name evidence="1" type="ORF">KQI88_15920</name>
</gene>